<proteinExistence type="predicted"/>
<gene>
    <name evidence="1" type="ORF">SAMN05216270_11858</name>
</gene>
<keyword evidence="2" id="KW-1185">Reference proteome</keyword>
<dbReference type="RefSeq" id="WP_091039901.1">
    <property type="nucleotide sequence ID" value="NZ_FNAD01000018.1"/>
</dbReference>
<name>A0A1G7BZ49_9ACTN</name>
<dbReference type="EMBL" id="FNAD01000018">
    <property type="protein sequence ID" value="SDE32322.1"/>
    <property type="molecule type" value="Genomic_DNA"/>
</dbReference>
<dbReference type="SUPFAM" id="SSF55961">
    <property type="entry name" value="Bet v1-like"/>
    <property type="match status" value="1"/>
</dbReference>
<protein>
    <recommendedName>
        <fullName evidence="3">Polyketide cyclase / dehydrase and lipid transport</fullName>
    </recommendedName>
</protein>
<evidence type="ECO:0000313" key="1">
    <source>
        <dbReference type="EMBL" id="SDE32322.1"/>
    </source>
</evidence>
<dbReference type="STRING" id="58114.SAMN05216270_11858"/>
<sequence length="136" mass="15027">MSGSPPFVDEHRITVGAPRERVWAAARDYCERSLVKDRDSPLFRLLGTEPRTGFTIAAQAPGKWLELEGRHRFAQYRLHFELDDLGGGSTGLAALTYADFPGLSGRVYRLLVVGSGGHRVAVRGMLRSISRSSRVD</sequence>
<dbReference type="Proteomes" id="UP000198949">
    <property type="component" value="Unassembled WGS sequence"/>
</dbReference>
<dbReference type="AlphaFoldDB" id="A0A1G7BZ49"/>
<reference evidence="2" key="1">
    <citation type="submission" date="2016-10" db="EMBL/GenBank/DDBJ databases">
        <authorList>
            <person name="Varghese N."/>
            <person name="Submissions S."/>
        </authorList>
    </citation>
    <scope>NUCLEOTIDE SEQUENCE [LARGE SCALE GENOMIC DNA]</scope>
    <source>
        <strain evidence="2">CGMCC 4.3516</strain>
    </source>
</reference>
<evidence type="ECO:0008006" key="3">
    <source>
        <dbReference type="Google" id="ProtNLM"/>
    </source>
</evidence>
<accession>A0A1G7BZ49</accession>
<dbReference type="OrthoDB" id="164904at2"/>
<evidence type="ECO:0000313" key="2">
    <source>
        <dbReference type="Proteomes" id="UP000198949"/>
    </source>
</evidence>
<organism evidence="1 2">
    <name type="scientific">Glycomyces harbinensis</name>
    <dbReference type="NCBI Taxonomy" id="58114"/>
    <lineage>
        <taxon>Bacteria</taxon>
        <taxon>Bacillati</taxon>
        <taxon>Actinomycetota</taxon>
        <taxon>Actinomycetes</taxon>
        <taxon>Glycomycetales</taxon>
        <taxon>Glycomycetaceae</taxon>
        <taxon>Glycomyces</taxon>
    </lineage>
</organism>